<evidence type="ECO:0000256" key="5">
    <source>
        <dbReference type="ARBA" id="ARBA00022840"/>
    </source>
</evidence>
<dbReference type="Pfam" id="PF21755">
    <property type="entry name" value="DacZ_P"/>
    <property type="match status" value="1"/>
</dbReference>
<dbReference type="Gene3D" id="3.40.1700.10">
    <property type="entry name" value="DNA integrity scanning protein, DisA, N-terminal domain"/>
    <property type="match status" value="1"/>
</dbReference>
<comment type="catalytic activity">
    <reaction evidence="1">
        <text>2 ATP = 3',3'-c-di-AMP + 2 diphosphate</text>
        <dbReference type="Rhea" id="RHEA:35655"/>
        <dbReference type="ChEBI" id="CHEBI:30616"/>
        <dbReference type="ChEBI" id="CHEBI:33019"/>
        <dbReference type="ChEBI" id="CHEBI:71500"/>
        <dbReference type="EC" id="2.7.7.85"/>
    </reaction>
</comment>
<gene>
    <name evidence="8" type="ORF">Spb1_18510</name>
</gene>
<dbReference type="PANTHER" id="PTHR34185">
    <property type="entry name" value="DIADENYLATE CYCLASE"/>
    <property type="match status" value="1"/>
</dbReference>
<dbReference type="InterPro" id="IPR002178">
    <property type="entry name" value="PTS_EIIA_type-2_dom"/>
</dbReference>
<keyword evidence="3" id="KW-0548">Nucleotidyltransferase</keyword>
<keyword evidence="5" id="KW-0067">ATP-binding</keyword>
<dbReference type="EMBL" id="CP036299">
    <property type="protein sequence ID" value="QDV29931.1"/>
    <property type="molecule type" value="Genomic_DNA"/>
</dbReference>
<evidence type="ECO:0000256" key="3">
    <source>
        <dbReference type="ARBA" id="ARBA00022695"/>
    </source>
</evidence>
<keyword evidence="4" id="KW-0547">Nucleotide-binding</keyword>
<feature type="domain" description="DAC" evidence="7">
    <location>
        <begin position="292"/>
        <end position="450"/>
    </location>
</feature>
<evidence type="ECO:0000259" key="7">
    <source>
        <dbReference type="PROSITE" id="PS51794"/>
    </source>
</evidence>
<dbReference type="Pfam" id="PF02457">
    <property type="entry name" value="DAC"/>
    <property type="match status" value="1"/>
</dbReference>
<dbReference type="SUPFAM" id="SSF55804">
    <property type="entry name" value="Phoshotransferase/anion transport protein"/>
    <property type="match status" value="1"/>
</dbReference>
<evidence type="ECO:0000256" key="2">
    <source>
        <dbReference type="ARBA" id="ARBA00022679"/>
    </source>
</evidence>
<dbReference type="InterPro" id="IPR003390">
    <property type="entry name" value="DNA_integrity_scan_DisA_N"/>
</dbReference>
<protein>
    <submittedName>
        <fullName evidence="8">PTS system 2-O-a-mannosyl-D-glycerate specific transporter subunit IIABC</fullName>
    </submittedName>
</protein>
<dbReference type="PROSITE" id="PS51094">
    <property type="entry name" value="PTS_EIIA_TYPE_2"/>
    <property type="match status" value="1"/>
</dbReference>
<proteinExistence type="inferred from homology"/>
<organism evidence="8 9">
    <name type="scientific">Planctopirus ephydatiae</name>
    <dbReference type="NCBI Taxonomy" id="2528019"/>
    <lineage>
        <taxon>Bacteria</taxon>
        <taxon>Pseudomonadati</taxon>
        <taxon>Planctomycetota</taxon>
        <taxon>Planctomycetia</taxon>
        <taxon>Planctomycetales</taxon>
        <taxon>Planctomycetaceae</taxon>
        <taxon>Planctopirus</taxon>
    </lineage>
</organism>
<dbReference type="GO" id="GO:0004016">
    <property type="term" value="F:adenylate cyclase activity"/>
    <property type="evidence" value="ECO:0007669"/>
    <property type="project" value="TreeGrafter"/>
</dbReference>
<dbReference type="KEGG" id="peh:Spb1_18510"/>
<name>A0A518GNA7_9PLAN</name>
<dbReference type="Pfam" id="PF00359">
    <property type="entry name" value="PTS_EIIA_2"/>
    <property type="match status" value="1"/>
</dbReference>
<keyword evidence="9" id="KW-1185">Reference proteome</keyword>
<dbReference type="GO" id="GO:0005524">
    <property type="term" value="F:ATP binding"/>
    <property type="evidence" value="ECO:0007669"/>
    <property type="project" value="UniProtKB-KW"/>
</dbReference>
<dbReference type="SUPFAM" id="SSF143597">
    <property type="entry name" value="YojJ-like"/>
    <property type="match status" value="1"/>
</dbReference>
<dbReference type="InterPro" id="IPR014499">
    <property type="entry name" value="DAC_DacZ"/>
</dbReference>
<dbReference type="InterPro" id="IPR016152">
    <property type="entry name" value="PTrfase/Anion_transptr"/>
</dbReference>
<dbReference type="Proteomes" id="UP000315349">
    <property type="component" value="Chromosome"/>
</dbReference>
<keyword evidence="2" id="KW-0808">Transferase</keyword>
<dbReference type="InterPro" id="IPR036888">
    <property type="entry name" value="DNA_integrity_DisA_N_sf"/>
</dbReference>
<dbReference type="OrthoDB" id="9775217at2"/>
<dbReference type="HAMAP" id="MF_00840">
    <property type="entry name" value="DacZ"/>
    <property type="match status" value="1"/>
</dbReference>
<dbReference type="AlphaFoldDB" id="A0A518GNA7"/>
<evidence type="ECO:0000256" key="1">
    <source>
        <dbReference type="ARBA" id="ARBA00000877"/>
    </source>
</evidence>
<dbReference type="GO" id="GO:0106408">
    <property type="term" value="F:diadenylate cyclase activity"/>
    <property type="evidence" value="ECO:0007669"/>
    <property type="project" value="UniProtKB-EC"/>
</dbReference>
<reference evidence="8 9" key="1">
    <citation type="submission" date="2019-02" db="EMBL/GenBank/DDBJ databases">
        <title>Deep-cultivation of Planctomycetes and their phenomic and genomic characterization uncovers novel biology.</title>
        <authorList>
            <person name="Wiegand S."/>
            <person name="Jogler M."/>
            <person name="Boedeker C."/>
            <person name="Pinto D."/>
            <person name="Vollmers J."/>
            <person name="Rivas-Marin E."/>
            <person name="Kohn T."/>
            <person name="Peeters S.H."/>
            <person name="Heuer A."/>
            <person name="Rast P."/>
            <person name="Oberbeckmann S."/>
            <person name="Bunk B."/>
            <person name="Jeske O."/>
            <person name="Meyerdierks A."/>
            <person name="Storesund J.E."/>
            <person name="Kallscheuer N."/>
            <person name="Luecker S."/>
            <person name="Lage O.M."/>
            <person name="Pohl T."/>
            <person name="Merkel B.J."/>
            <person name="Hornburger P."/>
            <person name="Mueller R.-W."/>
            <person name="Bruemmer F."/>
            <person name="Labrenz M."/>
            <person name="Spormann A.M."/>
            <person name="Op den Camp H."/>
            <person name="Overmann J."/>
            <person name="Amann R."/>
            <person name="Jetten M.S.M."/>
            <person name="Mascher T."/>
            <person name="Medema M.H."/>
            <person name="Devos D.P."/>
            <person name="Kaster A.-K."/>
            <person name="Ovreas L."/>
            <person name="Rohde M."/>
            <person name="Galperin M.Y."/>
            <person name="Jogler C."/>
        </authorList>
    </citation>
    <scope>NUCLEOTIDE SEQUENCE [LARGE SCALE GENOMIC DNA]</scope>
    <source>
        <strain evidence="8 9">Spb1</strain>
    </source>
</reference>
<evidence type="ECO:0000259" key="6">
    <source>
        <dbReference type="PROSITE" id="PS51094"/>
    </source>
</evidence>
<feature type="domain" description="PTS EIIA type-2" evidence="6">
    <location>
        <begin position="7"/>
        <end position="151"/>
    </location>
</feature>
<dbReference type="Gene3D" id="3.40.930.10">
    <property type="entry name" value="Mannitol-specific EII, Chain A"/>
    <property type="match status" value="1"/>
</dbReference>
<dbReference type="PANTHER" id="PTHR34185:SF1">
    <property type="entry name" value="DIADENYLATE CYCLASE"/>
    <property type="match status" value="1"/>
</dbReference>
<dbReference type="InterPro" id="IPR050338">
    <property type="entry name" value="DisA"/>
</dbReference>
<evidence type="ECO:0000256" key="4">
    <source>
        <dbReference type="ARBA" id="ARBA00022741"/>
    </source>
</evidence>
<evidence type="ECO:0000313" key="8">
    <source>
        <dbReference type="EMBL" id="QDV29931.1"/>
    </source>
</evidence>
<accession>A0A518GNA7</accession>
<sequence length="456" mass="49452">MIIVDLADLVSGIRIVELTAKTRQGAIRALVQAANWDDDGINPENVLEAIEEREAAAQTLVANDFALPHAFIDWDGDFRIVLGRSKSRVDYGGPAGVNVQLIVLLVIGRRLQQTHVEVLAALAELLKSPDFRQNLIDAKDIKAIDLLLMTQAGIQPENRPVRGPSIPRLTVNMVKTAIQLTESLAAQALLLAVERVENVPWEALANYKGRLLLVTSQHSEEFDHKREDLHIFDVAHASLSRADRANLGLLLAASSGLLTEKNSVVCVTGPDGRRLDSINVTKPEVHFRAMLSEKNRRGADVVRPAVMLRVLTLAIEIAAEGREAHPIGALFVIGDSRQVLRHSQQLVLNPFHGYARQLRNVLDPSLAETMKEFALIDGAFIIQGDGTVLSAGTYLTPKSASGSVAHGLGARHQTAAAISAHTQAMAITVSQSTGTVTVFRNGSSVLSLERSGRTKW</sequence>
<dbReference type="PROSITE" id="PS51794">
    <property type="entry name" value="DAC"/>
    <property type="match status" value="1"/>
</dbReference>
<evidence type="ECO:0000313" key="9">
    <source>
        <dbReference type="Proteomes" id="UP000315349"/>
    </source>
</evidence>
<dbReference type="InterPro" id="IPR048544">
    <property type="entry name" value="DacZ_P"/>
</dbReference>